<evidence type="ECO:0000313" key="2">
    <source>
        <dbReference type="Proteomes" id="UP000830326"/>
    </source>
</evidence>
<evidence type="ECO:0008006" key="3">
    <source>
        <dbReference type="Google" id="ProtNLM"/>
    </source>
</evidence>
<reference evidence="1" key="1">
    <citation type="submission" date="2022-04" db="EMBL/GenBank/DDBJ databases">
        <title>Halobacillus sp. isolated from saltern.</title>
        <authorList>
            <person name="Won M."/>
            <person name="Lee C.-M."/>
            <person name="Woen H.-Y."/>
            <person name="Kwon S.-W."/>
        </authorList>
    </citation>
    <scope>NUCLEOTIDE SEQUENCE</scope>
    <source>
        <strain evidence="1">SSHM10-5</strain>
        <plasmid evidence="1">unnamed1</plasmid>
    </source>
</reference>
<geneLocation type="plasmid" evidence="1 2">
    <name>unnamed1</name>
</geneLocation>
<gene>
    <name evidence="1" type="ORF">MUO15_21490</name>
</gene>
<sequence>MLRPIGKTFEVKPSKRFYIPRKWRDKFNWIQGHSVSLRFQESNLIVQEEVSETDMVCVIGRKGSIFIPAEAIDRLNRKEIRFLSVYVDEAKKNIVLVPKSYTSHLKN</sequence>
<name>A0ABY4HI99_9BACI</name>
<accession>A0ABY4HI99</accession>
<organism evidence="1 2">
    <name type="scientific">Halobacillus amylolyticus</name>
    <dbReference type="NCBI Taxonomy" id="2932259"/>
    <lineage>
        <taxon>Bacteria</taxon>
        <taxon>Bacillati</taxon>
        <taxon>Bacillota</taxon>
        <taxon>Bacilli</taxon>
        <taxon>Bacillales</taxon>
        <taxon>Bacillaceae</taxon>
        <taxon>Halobacillus</taxon>
    </lineage>
</organism>
<keyword evidence="1" id="KW-0614">Plasmid</keyword>
<dbReference type="Proteomes" id="UP000830326">
    <property type="component" value="Plasmid unnamed1"/>
</dbReference>
<keyword evidence="2" id="KW-1185">Reference proteome</keyword>
<proteinExistence type="predicted"/>
<evidence type="ECO:0000313" key="1">
    <source>
        <dbReference type="EMBL" id="UOR14128.1"/>
    </source>
</evidence>
<dbReference type="RefSeq" id="WP_245036242.1">
    <property type="nucleotide sequence ID" value="NZ_CP095076.1"/>
</dbReference>
<dbReference type="EMBL" id="CP095076">
    <property type="protein sequence ID" value="UOR14128.1"/>
    <property type="molecule type" value="Genomic_DNA"/>
</dbReference>
<protein>
    <recommendedName>
        <fullName evidence="3">SpoVT-AbrB domain-containing protein</fullName>
    </recommendedName>
</protein>